<dbReference type="PANTHER" id="PTHR39176">
    <property type="entry name" value="PERIPLASMIC PROTEIN-RELATED"/>
    <property type="match status" value="1"/>
</dbReference>
<feature type="compositionally biased region" description="Polar residues" evidence="1">
    <location>
        <begin position="8"/>
        <end position="22"/>
    </location>
</feature>
<dbReference type="EMBL" id="RAYQ01000001">
    <property type="protein sequence ID" value="RKI94069.1"/>
    <property type="molecule type" value="Genomic_DNA"/>
</dbReference>
<gene>
    <name evidence="3" type="ORF">D7V94_00335</name>
</gene>
<evidence type="ECO:0000256" key="1">
    <source>
        <dbReference type="SAM" id="MobiDB-lite"/>
    </source>
</evidence>
<protein>
    <submittedName>
        <fullName evidence="3">DUF1311 domain-containing protein</fullName>
    </submittedName>
</protein>
<feature type="region of interest" description="Disordered" evidence="1">
    <location>
        <begin position="60"/>
        <end position="131"/>
    </location>
</feature>
<name>A0A3A9AS95_9FIRM</name>
<evidence type="ECO:0000313" key="4">
    <source>
        <dbReference type="Proteomes" id="UP000280696"/>
    </source>
</evidence>
<organism evidence="3 4">
    <name type="scientific">Parablautia intestinalis</name>
    <dbReference type="NCBI Taxonomy" id="2320100"/>
    <lineage>
        <taxon>Bacteria</taxon>
        <taxon>Bacillati</taxon>
        <taxon>Bacillota</taxon>
        <taxon>Clostridia</taxon>
        <taxon>Lachnospirales</taxon>
        <taxon>Lachnospiraceae</taxon>
        <taxon>Parablautia</taxon>
    </lineage>
</organism>
<feature type="domain" description="Lysozyme inhibitor LprI-like N-terminal" evidence="2">
    <location>
        <begin position="322"/>
        <end position="413"/>
    </location>
</feature>
<sequence length="418" mass="45929">MDKGSSRFLGQQTLMQSGLQNRKINENEKGNLKMKRRMVLAAVILTLTCVTACGKGEESKQEFSISEPITEGISSEAGAQEDSKAGDSTGNASAGNTSKEGEAKGGPEDGQKPDDRQEETGEPRAKADGAGAEFGFENLSGWAFYFSSGAGGWYTELSINGDGTFRGHYQDADMGDTGDGYPGGTLYYSDFTGKFEDLEKVDELTYKMRLADIDFENQPGQEEIINETLYIYSTAYGIDGGEEFYLYLPGTRIEGLPEEYRQWVGYYNMEAVSATELSFYGLYNVKEQNGFSSNLYEEKSLSERIAAEISYGEEQDEILQAKLQEAGTQTDMNLAGAEILKNWDDTLNAVWGMLMAELDEADKEALRKEEREWIADKDTQAAEAGSGSEGGSIHSLTVALKAAELTKERVYELAEYAE</sequence>
<feature type="compositionally biased region" description="Polar residues" evidence="1">
    <location>
        <begin position="86"/>
        <end position="98"/>
    </location>
</feature>
<dbReference type="InterPro" id="IPR009739">
    <property type="entry name" value="LprI-like_N"/>
</dbReference>
<accession>A0A3A9AS95</accession>
<dbReference type="Pfam" id="PF07007">
    <property type="entry name" value="LprI"/>
    <property type="match status" value="1"/>
</dbReference>
<dbReference type="AlphaFoldDB" id="A0A3A9AS95"/>
<dbReference type="OrthoDB" id="9791853at2"/>
<dbReference type="Proteomes" id="UP000280696">
    <property type="component" value="Unassembled WGS sequence"/>
</dbReference>
<evidence type="ECO:0000313" key="3">
    <source>
        <dbReference type="EMBL" id="RKI94069.1"/>
    </source>
</evidence>
<reference evidence="3 4" key="1">
    <citation type="submission" date="2018-09" db="EMBL/GenBank/DDBJ databases">
        <title>Murine metabolic-syndrome-specific gut microbial biobank.</title>
        <authorList>
            <person name="Liu C."/>
        </authorList>
    </citation>
    <scope>NUCLEOTIDE SEQUENCE [LARGE SCALE GENOMIC DNA]</scope>
    <source>
        <strain evidence="3 4">0.1xD8-82</strain>
    </source>
</reference>
<feature type="region of interest" description="Disordered" evidence="1">
    <location>
        <begin position="1"/>
        <end position="30"/>
    </location>
</feature>
<dbReference type="PANTHER" id="PTHR39176:SF1">
    <property type="entry name" value="PERIPLASMIC PROTEIN"/>
    <property type="match status" value="1"/>
</dbReference>
<proteinExistence type="predicted"/>
<dbReference type="Gene3D" id="1.20.1270.180">
    <property type="match status" value="1"/>
</dbReference>
<comment type="caution">
    <text evidence="3">The sequence shown here is derived from an EMBL/GenBank/DDBJ whole genome shotgun (WGS) entry which is preliminary data.</text>
</comment>
<keyword evidence="4" id="KW-1185">Reference proteome</keyword>
<evidence type="ECO:0000259" key="2">
    <source>
        <dbReference type="Pfam" id="PF07007"/>
    </source>
</evidence>
<feature type="compositionally biased region" description="Basic and acidic residues" evidence="1">
    <location>
        <begin position="99"/>
        <end position="127"/>
    </location>
</feature>